<feature type="compositionally biased region" description="Basic and acidic residues" evidence="8">
    <location>
        <begin position="22"/>
        <end position="32"/>
    </location>
</feature>
<evidence type="ECO:0000256" key="1">
    <source>
        <dbReference type="ARBA" id="ARBA00004604"/>
    </source>
</evidence>
<feature type="compositionally biased region" description="Basic residues" evidence="8">
    <location>
        <begin position="35"/>
        <end position="45"/>
    </location>
</feature>
<evidence type="ECO:0000256" key="6">
    <source>
        <dbReference type="RuleBase" id="RU368027"/>
    </source>
</evidence>
<evidence type="ECO:0000256" key="3">
    <source>
        <dbReference type="ARBA" id="ARBA00022517"/>
    </source>
</evidence>
<dbReference type="Pfam" id="PF06102">
    <property type="entry name" value="RRP36"/>
    <property type="match status" value="1"/>
</dbReference>
<dbReference type="GO" id="GO:0005730">
    <property type="term" value="C:nucleolus"/>
    <property type="evidence" value="ECO:0007669"/>
    <property type="project" value="UniProtKB-SubCell"/>
</dbReference>
<comment type="function">
    <text evidence="6">Component of the 90S pre-ribosome involved in the maturation of rRNAs. Required for early cleavages of the pre-RNAs in the 40S ribosomal subunit maturation pathway.</text>
</comment>
<dbReference type="GO" id="GO:0000462">
    <property type="term" value="P:maturation of SSU-rRNA from tricistronic rRNA transcript (SSU-rRNA, 5.8S rRNA, LSU-rRNA)"/>
    <property type="evidence" value="ECO:0007669"/>
    <property type="project" value="TreeGrafter"/>
</dbReference>
<keyword evidence="3 6" id="KW-0690">Ribosome biogenesis</keyword>
<evidence type="ECO:0000256" key="8">
    <source>
        <dbReference type="SAM" id="MobiDB-lite"/>
    </source>
</evidence>
<dbReference type="Proteomes" id="UP000030758">
    <property type="component" value="Unassembled WGS sequence"/>
</dbReference>
<reference evidence="9" key="1">
    <citation type="journal article" date="2014" name="Nat. Genet.">
        <title>Genome and transcriptome of the porcine whipworm Trichuris suis.</title>
        <authorList>
            <person name="Jex A.R."/>
            <person name="Nejsum P."/>
            <person name="Schwarz E.M."/>
            <person name="Hu L."/>
            <person name="Young N.D."/>
            <person name="Hall R.S."/>
            <person name="Korhonen P.K."/>
            <person name="Liao S."/>
            <person name="Thamsborg S."/>
            <person name="Xia J."/>
            <person name="Xu P."/>
            <person name="Wang S."/>
            <person name="Scheerlinck J.P."/>
            <person name="Hofmann A."/>
            <person name="Sternberg P.W."/>
            <person name="Wang J."/>
            <person name="Gasser R.B."/>
        </authorList>
    </citation>
    <scope>NUCLEOTIDE SEQUENCE [LARGE SCALE GENOMIC DNA]</scope>
    <source>
        <strain evidence="9">DCEP-RM93F</strain>
    </source>
</reference>
<dbReference type="PANTHER" id="PTHR21738:SF0">
    <property type="entry name" value="RIBOSOMAL RNA PROCESSING PROTEIN 36 HOMOLOG"/>
    <property type="match status" value="1"/>
</dbReference>
<comment type="subunit">
    <text evidence="6">Associates with 90S and pre-40S pre-ribosomal particles.</text>
</comment>
<evidence type="ECO:0000256" key="7">
    <source>
        <dbReference type="SAM" id="Coils"/>
    </source>
</evidence>
<comment type="similarity">
    <text evidence="2 6">Belongs to the RRP36 family.</text>
</comment>
<dbReference type="GO" id="GO:0030686">
    <property type="term" value="C:90S preribosome"/>
    <property type="evidence" value="ECO:0007669"/>
    <property type="project" value="TreeGrafter"/>
</dbReference>
<proteinExistence type="inferred from homology"/>
<sequence>MASGSRDYSNLPMEELLRLQDEWESAAEKDSPMYRPKKQFPKKRRDRDAPQELPSKWIPHPTSSKQQKQTRRDPRFDDSIAPFRRSYFKQQYAFLSDMRKEEISLIEKELKKEKDADKKEQMKDLLSRMRNQVKSEEALEEQHKRIVSLRKENMKRLREGKRPYYIKKALLKEEAKQKRMAKLKAKGKLQKYLERKERKLARKKLPFAT</sequence>
<keyword evidence="4 6" id="KW-0698">rRNA processing</keyword>
<dbReference type="EMBL" id="KL367491">
    <property type="protein sequence ID" value="KFD69935.1"/>
    <property type="molecule type" value="Genomic_DNA"/>
</dbReference>
<keyword evidence="6" id="KW-0687">Ribonucleoprotein</keyword>
<evidence type="ECO:0000256" key="5">
    <source>
        <dbReference type="ARBA" id="ARBA00023242"/>
    </source>
</evidence>
<feature type="coiled-coil region" evidence="7">
    <location>
        <begin position="112"/>
        <end position="142"/>
    </location>
</feature>
<keyword evidence="5 6" id="KW-0539">Nucleus</keyword>
<gene>
    <name evidence="9" type="ORF">M514_06729</name>
</gene>
<name>A0A085NKD9_9BILA</name>
<keyword evidence="7" id="KW-0175">Coiled coil</keyword>
<protein>
    <recommendedName>
        <fullName evidence="6">rRNA biogenesis protein RRP36</fullName>
    </recommendedName>
</protein>
<accession>A0A085NKD9</accession>
<dbReference type="InterPro" id="IPR009292">
    <property type="entry name" value="RRP36"/>
</dbReference>
<evidence type="ECO:0000256" key="2">
    <source>
        <dbReference type="ARBA" id="ARBA00009418"/>
    </source>
</evidence>
<dbReference type="AlphaFoldDB" id="A0A085NKD9"/>
<feature type="region of interest" description="Disordered" evidence="8">
    <location>
        <begin position="22"/>
        <end position="81"/>
    </location>
</feature>
<organism evidence="9">
    <name type="scientific">Trichuris suis</name>
    <name type="common">pig whipworm</name>
    <dbReference type="NCBI Taxonomy" id="68888"/>
    <lineage>
        <taxon>Eukaryota</taxon>
        <taxon>Metazoa</taxon>
        <taxon>Ecdysozoa</taxon>
        <taxon>Nematoda</taxon>
        <taxon>Enoplea</taxon>
        <taxon>Dorylaimia</taxon>
        <taxon>Trichinellida</taxon>
        <taxon>Trichuridae</taxon>
        <taxon>Trichuris</taxon>
    </lineage>
</organism>
<evidence type="ECO:0000313" key="9">
    <source>
        <dbReference type="EMBL" id="KFD69935.1"/>
    </source>
</evidence>
<comment type="subcellular location">
    <subcellularLocation>
        <location evidence="1 6">Nucleus</location>
        <location evidence="1 6">Nucleolus</location>
    </subcellularLocation>
</comment>
<evidence type="ECO:0000256" key="4">
    <source>
        <dbReference type="ARBA" id="ARBA00022552"/>
    </source>
</evidence>
<dbReference type="PANTHER" id="PTHR21738">
    <property type="entry name" value="RIBOSOMAL RNA PROCESSING PROTEIN 36 HOMOLOG"/>
    <property type="match status" value="1"/>
</dbReference>